<sequence>MFVSLSHSKMFLTHNMSSIYQTLFLAILVFCLGYTYCDVFPTFGDKTHVGSWRPVKNLTDIKVVEIGVFAVGEHNIRDKTKLLFQKLIKGETLQGYATKYNLTISAKDGVRDNIAKNYVALVVEEQIMKILHLVSFKGPI</sequence>
<dbReference type="InterPro" id="IPR046350">
    <property type="entry name" value="Cystatin_sf"/>
</dbReference>
<dbReference type="EMBL" id="MNCJ02000332">
    <property type="protein sequence ID" value="KAF5754844.1"/>
    <property type="molecule type" value="Genomic_DNA"/>
</dbReference>
<evidence type="ECO:0000256" key="2">
    <source>
        <dbReference type="ARBA" id="ARBA00022704"/>
    </source>
</evidence>
<comment type="caution">
    <text evidence="4">The sequence shown here is derived from an EMBL/GenBank/DDBJ whole genome shotgun (WGS) entry which is preliminary data.</text>
</comment>
<feature type="domain" description="Cystatin" evidence="3">
    <location>
        <begin position="55"/>
        <end position="137"/>
    </location>
</feature>
<gene>
    <name evidence="4" type="ORF">HanXRQr2_Chr17g0795831</name>
</gene>
<evidence type="ECO:0000313" key="5">
    <source>
        <dbReference type="Proteomes" id="UP000215914"/>
    </source>
</evidence>
<organism evidence="4 5">
    <name type="scientific">Helianthus annuus</name>
    <name type="common">Common sunflower</name>
    <dbReference type="NCBI Taxonomy" id="4232"/>
    <lineage>
        <taxon>Eukaryota</taxon>
        <taxon>Viridiplantae</taxon>
        <taxon>Streptophyta</taxon>
        <taxon>Embryophyta</taxon>
        <taxon>Tracheophyta</taxon>
        <taxon>Spermatophyta</taxon>
        <taxon>Magnoliopsida</taxon>
        <taxon>eudicotyledons</taxon>
        <taxon>Gunneridae</taxon>
        <taxon>Pentapetalae</taxon>
        <taxon>asterids</taxon>
        <taxon>campanulids</taxon>
        <taxon>Asterales</taxon>
        <taxon>Asteraceae</taxon>
        <taxon>Asteroideae</taxon>
        <taxon>Heliantheae alliance</taxon>
        <taxon>Heliantheae</taxon>
        <taxon>Helianthus</taxon>
    </lineage>
</organism>
<dbReference type="AlphaFoldDB" id="A0A9K3DG54"/>
<keyword evidence="1" id="KW-0646">Protease inhibitor</keyword>
<accession>A0A9K3DG54</accession>
<evidence type="ECO:0000313" key="4">
    <source>
        <dbReference type="EMBL" id="KAF5754844.1"/>
    </source>
</evidence>
<dbReference type="GO" id="GO:0004869">
    <property type="term" value="F:cysteine-type endopeptidase inhibitor activity"/>
    <property type="evidence" value="ECO:0007669"/>
    <property type="project" value="UniProtKB-KW"/>
</dbReference>
<dbReference type="SUPFAM" id="SSF54403">
    <property type="entry name" value="Cystatin/monellin"/>
    <property type="match status" value="1"/>
</dbReference>
<dbReference type="PANTHER" id="PTHR47364">
    <property type="entry name" value="CYSTEINE PROTEINASE INHIBITOR 5"/>
    <property type="match status" value="1"/>
</dbReference>
<keyword evidence="5" id="KW-1185">Reference proteome</keyword>
<dbReference type="Gene3D" id="3.10.450.10">
    <property type="match status" value="1"/>
</dbReference>
<dbReference type="InterPro" id="IPR000010">
    <property type="entry name" value="Cystatin_dom"/>
</dbReference>
<proteinExistence type="predicted"/>
<evidence type="ECO:0000256" key="1">
    <source>
        <dbReference type="ARBA" id="ARBA00022690"/>
    </source>
</evidence>
<evidence type="ECO:0000259" key="3">
    <source>
        <dbReference type="Pfam" id="PF16845"/>
    </source>
</evidence>
<dbReference type="Proteomes" id="UP000215914">
    <property type="component" value="Unassembled WGS sequence"/>
</dbReference>
<protein>
    <submittedName>
        <fullName evidence="4">Cystatin domain-containing protein</fullName>
    </submittedName>
</protein>
<reference evidence="4" key="1">
    <citation type="journal article" date="2017" name="Nature">
        <title>The sunflower genome provides insights into oil metabolism, flowering and Asterid evolution.</title>
        <authorList>
            <person name="Badouin H."/>
            <person name="Gouzy J."/>
            <person name="Grassa C.J."/>
            <person name="Murat F."/>
            <person name="Staton S.E."/>
            <person name="Cottret L."/>
            <person name="Lelandais-Briere C."/>
            <person name="Owens G.L."/>
            <person name="Carrere S."/>
            <person name="Mayjonade B."/>
            <person name="Legrand L."/>
            <person name="Gill N."/>
            <person name="Kane N.C."/>
            <person name="Bowers J.E."/>
            <person name="Hubner S."/>
            <person name="Bellec A."/>
            <person name="Berard A."/>
            <person name="Berges H."/>
            <person name="Blanchet N."/>
            <person name="Boniface M.C."/>
            <person name="Brunel D."/>
            <person name="Catrice O."/>
            <person name="Chaidir N."/>
            <person name="Claudel C."/>
            <person name="Donnadieu C."/>
            <person name="Faraut T."/>
            <person name="Fievet G."/>
            <person name="Helmstetter N."/>
            <person name="King M."/>
            <person name="Knapp S.J."/>
            <person name="Lai Z."/>
            <person name="Le Paslier M.C."/>
            <person name="Lippi Y."/>
            <person name="Lorenzon L."/>
            <person name="Mandel J.R."/>
            <person name="Marage G."/>
            <person name="Marchand G."/>
            <person name="Marquand E."/>
            <person name="Bret-Mestries E."/>
            <person name="Morien E."/>
            <person name="Nambeesan S."/>
            <person name="Nguyen T."/>
            <person name="Pegot-Espagnet P."/>
            <person name="Pouilly N."/>
            <person name="Raftis F."/>
            <person name="Sallet E."/>
            <person name="Schiex T."/>
            <person name="Thomas J."/>
            <person name="Vandecasteele C."/>
            <person name="Vares D."/>
            <person name="Vear F."/>
            <person name="Vautrin S."/>
            <person name="Crespi M."/>
            <person name="Mangin B."/>
            <person name="Burke J.M."/>
            <person name="Salse J."/>
            <person name="Munos S."/>
            <person name="Vincourt P."/>
            <person name="Rieseberg L.H."/>
            <person name="Langlade N.B."/>
        </authorList>
    </citation>
    <scope>NUCLEOTIDE SEQUENCE</scope>
    <source>
        <tissue evidence="4">Leaves</tissue>
    </source>
</reference>
<keyword evidence="2" id="KW-0789">Thiol protease inhibitor</keyword>
<name>A0A9K3DG54_HELAN</name>
<dbReference type="Gramene" id="mRNA:HanXRQr2_Chr17g0795831">
    <property type="protein sequence ID" value="CDS:HanXRQr2_Chr17g0795831.1"/>
    <property type="gene ID" value="HanXRQr2_Chr17g0795831"/>
</dbReference>
<dbReference type="Pfam" id="PF16845">
    <property type="entry name" value="SQAPI"/>
    <property type="match status" value="1"/>
</dbReference>
<dbReference type="PANTHER" id="PTHR47364:SF2">
    <property type="entry name" value="CYSTEINE PROTEINASE INHIBITOR 5"/>
    <property type="match status" value="1"/>
</dbReference>
<reference evidence="4" key="2">
    <citation type="submission" date="2020-06" db="EMBL/GenBank/DDBJ databases">
        <title>Helianthus annuus Genome sequencing and assembly Release 2.</title>
        <authorList>
            <person name="Gouzy J."/>
            <person name="Langlade N."/>
            <person name="Munos S."/>
        </authorList>
    </citation>
    <scope>NUCLEOTIDE SEQUENCE</scope>
    <source>
        <tissue evidence="4">Leaves</tissue>
    </source>
</reference>